<protein>
    <recommendedName>
        <fullName evidence="1">DUF4130 domain-containing protein</fullName>
    </recommendedName>
</protein>
<evidence type="ECO:0000313" key="2">
    <source>
        <dbReference type="EMBL" id="KQC84159.1"/>
    </source>
</evidence>
<dbReference type="EMBL" id="LLKB01000007">
    <property type="protein sequence ID" value="KQC84159.1"/>
    <property type="molecule type" value="Genomic_DNA"/>
</dbReference>
<name>A0AAW3JPQ8_9FIRM</name>
<keyword evidence="3" id="KW-1185">Reference proteome</keyword>
<dbReference type="Pfam" id="PF13566">
    <property type="entry name" value="DUF4130"/>
    <property type="match status" value="1"/>
</dbReference>
<dbReference type="InterPro" id="IPR023875">
    <property type="entry name" value="DNA_repair_put"/>
</dbReference>
<dbReference type="NCBIfam" id="TIGR03915">
    <property type="entry name" value="SAM_7_link_chp"/>
    <property type="match status" value="1"/>
</dbReference>
<reference evidence="2 3" key="1">
    <citation type="submission" date="2015-10" db="EMBL/GenBank/DDBJ databases">
        <title>Butyribacter intestini gen. nov., sp. nov., a butyric acid-producing bacterium of the family Lachnospiraceae isolated from the human faeces.</title>
        <authorList>
            <person name="Zou Y."/>
            <person name="Xue W."/>
            <person name="Luo G."/>
            <person name="Lv M."/>
        </authorList>
    </citation>
    <scope>NUCLEOTIDE SEQUENCE [LARGE SCALE GENOMIC DNA]</scope>
    <source>
        <strain evidence="2 3">TF01-11</strain>
    </source>
</reference>
<sequence length="262" mass="30601">MGDKRVRIYRCADDEVGIFSAIYEAGISGYGHKYIKIQPQSADYMYSMELFADYIDVESSIKKMNSVLDAIKEKISHEAYEYVMKAIVSGDAGRGDVIYQFITYGFTLGAKVVMAVQFQEVSDMFTLVRSVQNEAYRYIEVLRFKEVIHKPPLLLSVIEPKHDIVAHLANHFADRFNSEWFIIYDARHHKAVFHEAGGKWEVRLLSENEEQRLKELNETEEEYSDLWKVFFENIAVKERENKKLQTGNLPLRFRGHMTEFEK</sequence>
<dbReference type="AlphaFoldDB" id="A0AAW3JPQ8"/>
<dbReference type="RefSeq" id="WP_055946460.1">
    <property type="nucleotide sequence ID" value="NZ_LLKB01000007.1"/>
</dbReference>
<accession>A0AAW3JPQ8</accession>
<evidence type="ECO:0000313" key="3">
    <source>
        <dbReference type="Proteomes" id="UP000050833"/>
    </source>
</evidence>
<feature type="domain" description="DUF4130" evidence="1">
    <location>
        <begin position="94"/>
        <end position="259"/>
    </location>
</feature>
<gene>
    <name evidence="2" type="ORF">APZ18_14760</name>
</gene>
<comment type="caution">
    <text evidence="2">The sequence shown here is derived from an EMBL/GenBank/DDBJ whole genome shotgun (WGS) entry which is preliminary data.</text>
</comment>
<dbReference type="Proteomes" id="UP000050833">
    <property type="component" value="Unassembled WGS sequence"/>
</dbReference>
<dbReference type="InterPro" id="IPR025404">
    <property type="entry name" value="DUF4130"/>
</dbReference>
<proteinExistence type="predicted"/>
<evidence type="ECO:0000259" key="1">
    <source>
        <dbReference type="Pfam" id="PF13566"/>
    </source>
</evidence>
<organism evidence="2 3">
    <name type="scientific">Butyribacter intestini</name>
    <dbReference type="NCBI Taxonomy" id="1703332"/>
    <lineage>
        <taxon>Bacteria</taxon>
        <taxon>Bacillati</taxon>
        <taxon>Bacillota</taxon>
        <taxon>Clostridia</taxon>
        <taxon>Lachnospirales</taxon>
        <taxon>Lachnospiraceae</taxon>
        <taxon>Butyribacter</taxon>
    </lineage>
</organism>